<keyword evidence="3" id="KW-0328">Glycosyltransferase</keyword>
<reference evidence="7 8" key="1">
    <citation type="submission" date="2018-06" db="EMBL/GenBank/DDBJ databases">
        <title>The Genome of Cuscuta australis (Dodder) Provides Insight into the Evolution of Plant Parasitism.</title>
        <authorList>
            <person name="Liu H."/>
        </authorList>
    </citation>
    <scope>NUCLEOTIDE SEQUENCE [LARGE SCALE GENOMIC DNA]</scope>
    <source>
        <strain evidence="8">cv. Yunnan</strain>
        <tissue evidence="7">Vines</tissue>
    </source>
</reference>
<organism evidence="7 8">
    <name type="scientific">Cuscuta australis</name>
    <dbReference type="NCBI Taxonomy" id="267555"/>
    <lineage>
        <taxon>Eukaryota</taxon>
        <taxon>Viridiplantae</taxon>
        <taxon>Streptophyta</taxon>
        <taxon>Embryophyta</taxon>
        <taxon>Tracheophyta</taxon>
        <taxon>Spermatophyta</taxon>
        <taxon>Magnoliopsida</taxon>
        <taxon>eudicotyledons</taxon>
        <taxon>Gunneridae</taxon>
        <taxon>Pentapetalae</taxon>
        <taxon>asterids</taxon>
        <taxon>lamiids</taxon>
        <taxon>Solanales</taxon>
        <taxon>Convolvulaceae</taxon>
        <taxon>Cuscuteae</taxon>
        <taxon>Cuscuta</taxon>
        <taxon>Cuscuta subgen. Grammica</taxon>
        <taxon>Cuscuta sect. Cleistogrammica</taxon>
    </lineage>
</organism>
<evidence type="ECO:0000256" key="3">
    <source>
        <dbReference type="ARBA" id="ARBA00022676"/>
    </source>
</evidence>
<dbReference type="InterPro" id="IPR004263">
    <property type="entry name" value="Exostosin"/>
</dbReference>
<dbReference type="GO" id="GO:0000139">
    <property type="term" value="C:Golgi membrane"/>
    <property type="evidence" value="ECO:0007669"/>
    <property type="project" value="UniProtKB-SubCell"/>
</dbReference>
<comment type="similarity">
    <text evidence="2">Belongs to the glycosyltransferase 47 family.</text>
</comment>
<keyword evidence="5" id="KW-0333">Golgi apparatus</keyword>
<keyword evidence="4" id="KW-0735">Signal-anchor</keyword>
<dbReference type="PANTHER" id="PTHR11062:SF214">
    <property type="entry name" value="XYLOGLUCAN GALACTOSYLTRANSFERASE XLT2"/>
    <property type="match status" value="1"/>
</dbReference>
<sequence length="458" mass="52888">MLPGTPKAANFRHHVSKWILPSVIVLQILVFFSARTLPFSATASYSLRPLAAAKPAPIPAVDPRCPLGKVYIYDLPRVFNRDLMENCDDLDPWHSRCQALSDHGYGPRAAGISEILPENLAASWFWTDQFALELIYHHRMANYRCRTADPESAAAFYIPFYAGLALGKYLWPVRFNYTNDDRDRHCRLLFDWLGDRPQWKRSQGRDHFISMGRITWDWRRREGMDWGSNCIFMPGMRNVTRLLIEAHPWDYYDVAVPYPTGFHPSTAEDIARWQDFVRARRRSTLFCFAGGPRRKIKNDFRALLLSQCLGSGSCKSVDCGRDKCTNGTPEILEAFLDSDFCLQPRGDSLTRRSTFDCMVAGSIPVFFWRRSAYYQYKLFLPEEPESYSVFIHRDEVKNGTSIKSVLETISKEKVRMMRNKVIDYIPNLIYAKAERGIDGIRDAFDIAVEGVLRRTIER</sequence>
<evidence type="ECO:0000313" key="8">
    <source>
        <dbReference type="Proteomes" id="UP000249390"/>
    </source>
</evidence>
<dbReference type="PANTHER" id="PTHR11062">
    <property type="entry name" value="EXOSTOSIN HEPARAN SULFATE GLYCOSYLTRANSFERASE -RELATED"/>
    <property type="match status" value="1"/>
</dbReference>
<name>A0A328E6Y7_9ASTE</name>
<dbReference type="InterPro" id="IPR040911">
    <property type="entry name" value="Exostosin_GT47"/>
</dbReference>
<keyword evidence="3" id="KW-0808">Transferase</keyword>
<dbReference type="GO" id="GO:0008378">
    <property type="term" value="F:galactosyltransferase activity"/>
    <property type="evidence" value="ECO:0007669"/>
    <property type="project" value="TreeGrafter"/>
</dbReference>
<keyword evidence="4" id="KW-0812">Transmembrane</keyword>
<keyword evidence="8" id="KW-1185">Reference proteome</keyword>
<proteinExistence type="inferred from homology"/>
<feature type="domain" description="Exostosin GT47" evidence="6">
    <location>
        <begin position="65"/>
        <end position="404"/>
    </location>
</feature>
<evidence type="ECO:0000313" key="7">
    <source>
        <dbReference type="EMBL" id="RAL52233.1"/>
    </source>
</evidence>
<comment type="caution">
    <text evidence="7">The sequence shown here is derived from an EMBL/GenBank/DDBJ whole genome shotgun (WGS) entry which is preliminary data.</text>
</comment>
<evidence type="ECO:0000256" key="1">
    <source>
        <dbReference type="ARBA" id="ARBA00004323"/>
    </source>
</evidence>
<comment type="subcellular location">
    <subcellularLocation>
        <location evidence="1">Golgi apparatus membrane</location>
        <topology evidence="1">Single-pass type II membrane protein</topology>
    </subcellularLocation>
</comment>
<protein>
    <recommendedName>
        <fullName evidence="6">Exostosin GT47 domain-containing protein</fullName>
    </recommendedName>
</protein>
<evidence type="ECO:0000256" key="5">
    <source>
        <dbReference type="ARBA" id="ARBA00023034"/>
    </source>
</evidence>
<dbReference type="EMBL" id="NQVE01000035">
    <property type="protein sequence ID" value="RAL52233.1"/>
    <property type="molecule type" value="Genomic_DNA"/>
</dbReference>
<evidence type="ECO:0000256" key="2">
    <source>
        <dbReference type="ARBA" id="ARBA00010271"/>
    </source>
</evidence>
<accession>A0A328E6Y7</accession>
<dbReference type="AlphaFoldDB" id="A0A328E6Y7"/>
<dbReference type="Pfam" id="PF03016">
    <property type="entry name" value="Exostosin_GT47"/>
    <property type="match status" value="1"/>
</dbReference>
<evidence type="ECO:0000259" key="6">
    <source>
        <dbReference type="Pfam" id="PF03016"/>
    </source>
</evidence>
<dbReference type="GO" id="GO:0009969">
    <property type="term" value="P:xyloglucan biosynthetic process"/>
    <property type="evidence" value="ECO:0007669"/>
    <property type="project" value="TreeGrafter"/>
</dbReference>
<evidence type="ECO:0000256" key="4">
    <source>
        <dbReference type="ARBA" id="ARBA00022968"/>
    </source>
</evidence>
<gene>
    <name evidence="7" type="ORF">DM860_016082</name>
</gene>
<dbReference type="Proteomes" id="UP000249390">
    <property type="component" value="Unassembled WGS sequence"/>
</dbReference>